<evidence type="ECO:0000256" key="1">
    <source>
        <dbReference type="ARBA" id="ARBA00022741"/>
    </source>
</evidence>
<dbReference type="Pfam" id="PF06564">
    <property type="entry name" value="CBP_BcsQ"/>
    <property type="match status" value="1"/>
</dbReference>
<organism evidence="4 5">
    <name type="scientific">Lautropia dentalis</name>
    <dbReference type="NCBI Taxonomy" id="2490857"/>
    <lineage>
        <taxon>Bacteria</taxon>
        <taxon>Pseudomonadati</taxon>
        <taxon>Pseudomonadota</taxon>
        <taxon>Betaproteobacteria</taxon>
        <taxon>Burkholderiales</taxon>
        <taxon>Burkholderiaceae</taxon>
        <taxon>Lautropia</taxon>
    </lineage>
</organism>
<dbReference type="CDD" id="cd05387">
    <property type="entry name" value="BY-kinase"/>
    <property type="match status" value="1"/>
</dbReference>
<keyword evidence="4" id="KW-0418">Kinase</keyword>
<dbReference type="GO" id="GO:0005886">
    <property type="term" value="C:plasma membrane"/>
    <property type="evidence" value="ECO:0007669"/>
    <property type="project" value="TreeGrafter"/>
</dbReference>
<dbReference type="EMBL" id="RRUE01000002">
    <property type="protein sequence ID" value="RRN44186.1"/>
    <property type="molecule type" value="Genomic_DNA"/>
</dbReference>
<reference evidence="4 5" key="1">
    <citation type="submission" date="2018-11" db="EMBL/GenBank/DDBJ databases">
        <title>Genome sequencing of Lautropia sp. KCOM 2505 (= ChDC F240).</title>
        <authorList>
            <person name="Kook J.-K."/>
            <person name="Park S.-N."/>
            <person name="Lim Y.K."/>
        </authorList>
    </citation>
    <scope>NUCLEOTIDE SEQUENCE [LARGE SCALE GENOMIC DNA]</scope>
    <source>
        <strain evidence="4 5">KCOM 2505</strain>
    </source>
</reference>
<dbReference type="InterPro" id="IPR050445">
    <property type="entry name" value="Bact_polysacc_biosynth/exp"/>
</dbReference>
<dbReference type="Proteomes" id="UP000270261">
    <property type="component" value="Unassembled WGS sequence"/>
</dbReference>
<keyword evidence="2" id="KW-0067">ATP-binding</keyword>
<dbReference type="InterPro" id="IPR027417">
    <property type="entry name" value="P-loop_NTPase"/>
</dbReference>
<name>A0A426FND2_9BURK</name>
<keyword evidence="4" id="KW-0808">Transferase</keyword>
<dbReference type="NCBIfam" id="TIGR01007">
    <property type="entry name" value="eps_fam"/>
    <property type="match status" value="1"/>
</dbReference>
<evidence type="ECO:0000313" key="4">
    <source>
        <dbReference type="EMBL" id="RRN44186.1"/>
    </source>
</evidence>
<dbReference type="SUPFAM" id="SSF160246">
    <property type="entry name" value="EspE N-terminal domain-like"/>
    <property type="match status" value="1"/>
</dbReference>
<dbReference type="PANTHER" id="PTHR32309">
    <property type="entry name" value="TYROSINE-PROTEIN KINASE"/>
    <property type="match status" value="1"/>
</dbReference>
<keyword evidence="1" id="KW-0547">Nucleotide-binding</keyword>
<dbReference type="EC" id="2.7.10.2" evidence="4"/>
<dbReference type="InterPro" id="IPR005702">
    <property type="entry name" value="Wzc-like_C"/>
</dbReference>
<sequence length="380" mass="40791">MIAESGSRSAHAGFFAMQYPAVPVPPAARKARIRDNPGFSVGFSARTVRFTRFHRPSPANMNNPTDHAPAGSSPNYAGGRQASGTALVRDSGGARLPDFNPANRKTLMMGGILVANGKLRQDQIDLVLNEQRVTNLRFGETAIRMRLVSHADVEEALAMQFGYSSSRASALALPDKVTSAVNPYSPFAEALRGLRSQLMTRWFDSPDRSILAITSVDRGDGKSFVCANLGVAFSQIGQRTLIIDGDLRHPTQHLNFGLRNQMGLSGILSGRAGLEEVMEFPTLPNLAVLPSGPQPPNPQELLGRDIFMDLLQTLSGHYDVILVDTPSAQEASDAMVIGQRAGAALIVGRRNRTKATEIAQLASVMASSNIALLGASLNEY</sequence>
<evidence type="ECO:0000256" key="3">
    <source>
        <dbReference type="SAM" id="MobiDB-lite"/>
    </source>
</evidence>
<proteinExistence type="predicted"/>
<accession>A0A426FND2</accession>
<dbReference type="AlphaFoldDB" id="A0A426FND2"/>
<dbReference type="PANTHER" id="PTHR32309:SF13">
    <property type="entry name" value="FERRIC ENTEROBACTIN TRANSPORT PROTEIN FEPE"/>
    <property type="match status" value="1"/>
</dbReference>
<dbReference type="InterPro" id="IPR017746">
    <property type="entry name" value="Cellulose_synthase_operon_BcsQ"/>
</dbReference>
<dbReference type="GO" id="GO:0005524">
    <property type="term" value="F:ATP binding"/>
    <property type="evidence" value="ECO:0007669"/>
    <property type="project" value="UniProtKB-KW"/>
</dbReference>
<dbReference type="GO" id="GO:0004715">
    <property type="term" value="F:non-membrane spanning protein tyrosine kinase activity"/>
    <property type="evidence" value="ECO:0007669"/>
    <property type="project" value="UniProtKB-EC"/>
</dbReference>
<evidence type="ECO:0000313" key="5">
    <source>
        <dbReference type="Proteomes" id="UP000270261"/>
    </source>
</evidence>
<keyword evidence="5" id="KW-1185">Reference proteome</keyword>
<dbReference type="SUPFAM" id="SSF52540">
    <property type="entry name" value="P-loop containing nucleoside triphosphate hydrolases"/>
    <property type="match status" value="1"/>
</dbReference>
<protein>
    <submittedName>
        <fullName evidence="4">Polysaccharide biosynthesis tyrosine autokinase</fullName>
        <ecNumber evidence="4">2.7.10.2</ecNumber>
    </submittedName>
</protein>
<comment type="caution">
    <text evidence="4">The sequence shown here is derived from an EMBL/GenBank/DDBJ whole genome shotgun (WGS) entry which is preliminary data.</text>
</comment>
<gene>
    <name evidence="4" type="ORF">EHV23_12600</name>
</gene>
<feature type="region of interest" description="Disordered" evidence="3">
    <location>
        <begin position="54"/>
        <end position="84"/>
    </location>
</feature>
<dbReference type="Gene3D" id="3.40.50.300">
    <property type="entry name" value="P-loop containing nucleotide triphosphate hydrolases"/>
    <property type="match status" value="1"/>
</dbReference>
<evidence type="ECO:0000256" key="2">
    <source>
        <dbReference type="ARBA" id="ARBA00022840"/>
    </source>
</evidence>
<dbReference type="InterPro" id="IPR037257">
    <property type="entry name" value="T2SS_E_N_sf"/>
</dbReference>